<sequence>MKWQYQPDKKSLPTGEQVMMIMKKKKEEEEEEEGHIRLSPKMLQLYAGDVLLPPQVLLHRWAKGGKAIVSIHDHVHKAVHHGGQKG</sequence>
<reference evidence="1 2" key="1">
    <citation type="submission" date="2019-05" db="EMBL/GenBank/DDBJ databases">
        <title>Another draft genome of Portunus trituberculatus and its Hox gene families provides insights of decapod evolution.</title>
        <authorList>
            <person name="Jeong J.-H."/>
            <person name="Song I."/>
            <person name="Kim S."/>
            <person name="Choi T."/>
            <person name="Kim D."/>
            <person name="Ryu S."/>
            <person name="Kim W."/>
        </authorList>
    </citation>
    <scope>NUCLEOTIDE SEQUENCE [LARGE SCALE GENOMIC DNA]</scope>
    <source>
        <tissue evidence="1">Muscle</tissue>
    </source>
</reference>
<dbReference type="AlphaFoldDB" id="A0A5B7JBW2"/>
<evidence type="ECO:0000313" key="2">
    <source>
        <dbReference type="Proteomes" id="UP000324222"/>
    </source>
</evidence>
<organism evidence="1 2">
    <name type="scientific">Portunus trituberculatus</name>
    <name type="common">Swimming crab</name>
    <name type="synonym">Neptunus trituberculatus</name>
    <dbReference type="NCBI Taxonomy" id="210409"/>
    <lineage>
        <taxon>Eukaryota</taxon>
        <taxon>Metazoa</taxon>
        <taxon>Ecdysozoa</taxon>
        <taxon>Arthropoda</taxon>
        <taxon>Crustacea</taxon>
        <taxon>Multicrustacea</taxon>
        <taxon>Malacostraca</taxon>
        <taxon>Eumalacostraca</taxon>
        <taxon>Eucarida</taxon>
        <taxon>Decapoda</taxon>
        <taxon>Pleocyemata</taxon>
        <taxon>Brachyura</taxon>
        <taxon>Eubrachyura</taxon>
        <taxon>Portunoidea</taxon>
        <taxon>Portunidae</taxon>
        <taxon>Portuninae</taxon>
        <taxon>Portunus</taxon>
    </lineage>
</organism>
<evidence type="ECO:0000313" key="1">
    <source>
        <dbReference type="EMBL" id="MPC95441.1"/>
    </source>
</evidence>
<proteinExistence type="predicted"/>
<dbReference type="Proteomes" id="UP000324222">
    <property type="component" value="Unassembled WGS sequence"/>
</dbReference>
<dbReference type="EMBL" id="VSRR010102246">
    <property type="protein sequence ID" value="MPC95441.1"/>
    <property type="molecule type" value="Genomic_DNA"/>
</dbReference>
<keyword evidence="2" id="KW-1185">Reference proteome</keyword>
<gene>
    <name evidence="1" type="ORF">E2C01_090653</name>
</gene>
<protein>
    <submittedName>
        <fullName evidence="1">Uncharacterized protein</fullName>
    </submittedName>
</protein>
<name>A0A5B7JBW2_PORTR</name>
<comment type="caution">
    <text evidence="1">The sequence shown here is derived from an EMBL/GenBank/DDBJ whole genome shotgun (WGS) entry which is preliminary data.</text>
</comment>
<accession>A0A5B7JBW2</accession>